<dbReference type="PROSITE" id="PS00211">
    <property type="entry name" value="ABC_TRANSPORTER_1"/>
    <property type="match status" value="1"/>
</dbReference>
<dbReference type="AlphaFoldDB" id="A0A7X3S5M0"/>
<dbReference type="Gene3D" id="1.20.1560.10">
    <property type="entry name" value="ABC transporter type 1, transmembrane domain"/>
    <property type="match status" value="1"/>
</dbReference>
<gene>
    <name evidence="12" type="ORF">GR183_00310</name>
</gene>
<dbReference type="Pfam" id="PF00664">
    <property type="entry name" value="ABC_membrane"/>
    <property type="match status" value="1"/>
</dbReference>
<dbReference type="EMBL" id="WUMV01000001">
    <property type="protein sequence ID" value="MXN63331.1"/>
    <property type="molecule type" value="Genomic_DNA"/>
</dbReference>
<dbReference type="InterPro" id="IPR039421">
    <property type="entry name" value="Type_1_exporter"/>
</dbReference>
<evidence type="ECO:0000256" key="3">
    <source>
        <dbReference type="ARBA" id="ARBA00022692"/>
    </source>
</evidence>
<dbReference type="SUPFAM" id="SSF90123">
    <property type="entry name" value="ABC transporter transmembrane region"/>
    <property type="match status" value="1"/>
</dbReference>
<evidence type="ECO:0000259" key="11">
    <source>
        <dbReference type="PROSITE" id="PS50929"/>
    </source>
</evidence>
<dbReference type="GO" id="GO:0016887">
    <property type="term" value="F:ATP hydrolysis activity"/>
    <property type="evidence" value="ECO:0007669"/>
    <property type="project" value="InterPro"/>
</dbReference>
<feature type="transmembrane region" description="Helical" evidence="9">
    <location>
        <begin position="285"/>
        <end position="307"/>
    </location>
</feature>
<comment type="subcellular location">
    <subcellularLocation>
        <location evidence="1">Cell membrane</location>
        <topology evidence="1">Multi-pass membrane protein</topology>
    </subcellularLocation>
</comment>
<evidence type="ECO:0000259" key="10">
    <source>
        <dbReference type="PROSITE" id="PS50893"/>
    </source>
</evidence>
<feature type="transmembrane region" description="Helical" evidence="9">
    <location>
        <begin position="173"/>
        <end position="194"/>
    </location>
</feature>
<evidence type="ECO:0000256" key="5">
    <source>
        <dbReference type="ARBA" id="ARBA00022840"/>
    </source>
</evidence>
<feature type="transmembrane region" description="Helical" evidence="9">
    <location>
        <begin position="200"/>
        <end position="221"/>
    </location>
</feature>
<dbReference type="Proteomes" id="UP000433101">
    <property type="component" value="Unassembled WGS sequence"/>
</dbReference>
<dbReference type="SUPFAM" id="SSF52540">
    <property type="entry name" value="P-loop containing nucleoside triphosphate hydrolases"/>
    <property type="match status" value="1"/>
</dbReference>
<comment type="function">
    <text evidence="8">Part of an ABC transporter complex. Transmembrane domains (TMD) form a pore in the inner membrane and the ATP-binding domain (NBD) is responsible for energy generation.</text>
</comment>
<evidence type="ECO:0000313" key="13">
    <source>
        <dbReference type="Proteomes" id="UP000433101"/>
    </source>
</evidence>
<dbReference type="InterPro" id="IPR003593">
    <property type="entry name" value="AAA+_ATPase"/>
</dbReference>
<name>A0A7X3S5M0_9HYPH</name>
<dbReference type="PANTHER" id="PTHR43394">
    <property type="entry name" value="ATP-DEPENDENT PERMEASE MDL1, MITOCHONDRIAL"/>
    <property type="match status" value="1"/>
</dbReference>
<proteinExistence type="inferred from homology"/>
<keyword evidence="4" id="KW-0547">Nucleotide-binding</keyword>
<keyword evidence="6 9" id="KW-1133">Transmembrane helix</keyword>
<comment type="caution">
    <text evidence="12">The sequence shown here is derived from an EMBL/GenBank/DDBJ whole genome shotgun (WGS) entry which is preliminary data.</text>
</comment>
<feature type="transmembrane region" description="Helical" evidence="9">
    <location>
        <begin position="55"/>
        <end position="78"/>
    </location>
</feature>
<evidence type="ECO:0000256" key="1">
    <source>
        <dbReference type="ARBA" id="ARBA00004651"/>
    </source>
</evidence>
<evidence type="ECO:0000256" key="6">
    <source>
        <dbReference type="ARBA" id="ARBA00022989"/>
    </source>
</evidence>
<dbReference type="InterPro" id="IPR003439">
    <property type="entry name" value="ABC_transporter-like_ATP-bd"/>
</dbReference>
<evidence type="ECO:0000313" key="12">
    <source>
        <dbReference type="EMBL" id="MXN63331.1"/>
    </source>
</evidence>
<dbReference type="InterPro" id="IPR011527">
    <property type="entry name" value="ABC1_TM_dom"/>
</dbReference>
<reference evidence="12 13" key="1">
    <citation type="submission" date="2019-12" db="EMBL/GenBank/DDBJ databases">
        <authorList>
            <person name="Li M."/>
        </authorList>
    </citation>
    <scope>NUCLEOTIDE SEQUENCE [LARGE SCALE GENOMIC DNA]</scope>
    <source>
        <strain evidence="12 13">GBMRC 2046</strain>
    </source>
</reference>
<feature type="domain" description="ABC transmembrane type-1" evidence="11">
    <location>
        <begin position="58"/>
        <end position="345"/>
    </location>
</feature>
<dbReference type="GO" id="GO:0005886">
    <property type="term" value="C:plasma membrane"/>
    <property type="evidence" value="ECO:0007669"/>
    <property type="project" value="UniProtKB-SubCell"/>
</dbReference>
<comment type="similarity">
    <text evidence="2">Belongs to the ABC transporter superfamily.</text>
</comment>
<feature type="domain" description="ABC transporter" evidence="10">
    <location>
        <begin position="379"/>
        <end position="618"/>
    </location>
</feature>
<keyword evidence="5 12" id="KW-0067">ATP-binding</keyword>
<dbReference type="Gene3D" id="3.40.50.300">
    <property type="entry name" value="P-loop containing nucleotide triphosphate hydrolases"/>
    <property type="match status" value="1"/>
</dbReference>
<accession>A0A7X3S5M0</accession>
<dbReference type="InterPro" id="IPR027417">
    <property type="entry name" value="P-loop_NTPase"/>
</dbReference>
<dbReference type="SMART" id="SM00382">
    <property type="entry name" value="AAA"/>
    <property type="match status" value="1"/>
</dbReference>
<evidence type="ECO:0000256" key="8">
    <source>
        <dbReference type="ARBA" id="ARBA00024725"/>
    </source>
</evidence>
<protein>
    <submittedName>
        <fullName evidence="12">ATP-binding cassette domain-containing protein</fullName>
    </submittedName>
</protein>
<feature type="transmembrane region" description="Helical" evidence="9">
    <location>
        <begin position="98"/>
        <end position="122"/>
    </location>
</feature>
<keyword evidence="7 9" id="KW-0472">Membrane</keyword>
<dbReference type="Pfam" id="PF00005">
    <property type="entry name" value="ABC_tran"/>
    <property type="match status" value="1"/>
</dbReference>
<evidence type="ECO:0000256" key="4">
    <source>
        <dbReference type="ARBA" id="ARBA00022741"/>
    </source>
</evidence>
<dbReference type="FunFam" id="3.40.50.300:FF:000218">
    <property type="entry name" value="Multidrug ABC transporter ATP-binding protein"/>
    <property type="match status" value="1"/>
</dbReference>
<evidence type="ECO:0000256" key="9">
    <source>
        <dbReference type="SAM" id="Phobius"/>
    </source>
</evidence>
<dbReference type="GO" id="GO:0015421">
    <property type="term" value="F:ABC-type oligopeptide transporter activity"/>
    <property type="evidence" value="ECO:0007669"/>
    <property type="project" value="TreeGrafter"/>
</dbReference>
<dbReference type="GO" id="GO:0005524">
    <property type="term" value="F:ATP binding"/>
    <property type="evidence" value="ECO:0007669"/>
    <property type="project" value="UniProtKB-KW"/>
</dbReference>
<dbReference type="InterPro" id="IPR017871">
    <property type="entry name" value="ABC_transporter-like_CS"/>
</dbReference>
<dbReference type="PROSITE" id="PS50893">
    <property type="entry name" value="ABC_TRANSPORTER_2"/>
    <property type="match status" value="1"/>
</dbReference>
<dbReference type="PANTHER" id="PTHR43394:SF1">
    <property type="entry name" value="ATP-BINDING CASSETTE SUB-FAMILY B MEMBER 10, MITOCHONDRIAL"/>
    <property type="match status" value="1"/>
</dbReference>
<evidence type="ECO:0000256" key="2">
    <source>
        <dbReference type="ARBA" id="ARBA00005417"/>
    </source>
</evidence>
<organism evidence="12 13">
    <name type="scientific">Stappia sediminis</name>
    <dbReference type="NCBI Taxonomy" id="2692190"/>
    <lineage>
        <taxon>Bacteria</taxon>
        <taxon>Pseudomonadati</taxon>
        <taxon>Pseudomonadota</taxon>
        <taxon>Alphaproteobacteria</taxon>
        <taxon>Hyphomicrobiales</taxon>
        <taxon>Stappiaceae</taxon>
        <taxon>Stappia</taxon>
    </lineage>
</organism>
<keyword evidence="13" id="KW-1185">Reference proteome</keyword>
<dbReference type="PROSITE" id="PS50929">
    <property type="entry name" value="ABC_TM1F"/>
    <property type="match status" value="1"/>
</dbReference>
<keyword evidence="3 9" id="KW-0812">Transmembrane</keyword>
<evidence type="ECO:0000256" key="7">
    <source>
        <dbReference type="ARBA" id="ARBA00023136"/>
    </source>
</evidence>
<sequence>MAARLSHSFHGVPAKVTPIFRWFESRIDPFAKRPERPVPRDVLAFLRFFVAQARWVFAAMLVLGGLTALIEAMLYVFVGWLIDLMGEGERATFFTDHWPLLLAMAATLVVFRTLVATLTALVEEQAVVPGFFNLVRLQSHDRVMRQSMAYFQDEFAGRVSQKVWQAGQAAGDFMVSLLQVSWYIVVFAISTFALFTGLDWVFGALIVAWVAMFALAARFFVPRIRVRARDVSHAASGVTGRLVDTYSNIQTVKLFGDQSHEEEGMRSGYLTFLDRLKTFTRTLTTARFFMSGASGVMMATIGGFAIAAWQRGTLTPGDVAIVLGLMLRLNILLNRLMNQLNGLFRNLGTLQDSAEMITRKVTVTDAADAVPLDVREGRIAFSSVTFDYGREDGVLRDLTLAIEPGERVGIVGRSGAGKSTLVNLLLRFYDVDRGLIEIDGQDVSTVTQRSLRGAIGMVTQDTSLLHRSIRENIVYGRPDADEDAIRKAARRAHADRFIAELSDRRGRRGLDAHVGERGVKLSGGQRQRIAIARVLLKDAPILVLDEATSALDSEIEAAIQESLSELMEGKTVIAIAHRLSTIAAMDRLVVMDEGRIVEEGTHQDLLARGGLYSDLWKRQSGGFLAADEAA</sequence>
<dbReference type="InterPro" id="IPR036640">
    <property type="entry name" value="ABC1_TM_sf"/>
</dbReference>